<evidence type="ECO:0000313" key="2">
    <source>
        <dbReference type="Proteomes" id="UP000693946"/>
    </source>
</evidence>
<keyword evidence="2" id="KW-1185">Reference proteome</keyword>
<sequence>MSKFCNWKFTVGNLKTTSAASVPLPPRDDSAIVIKFAQSCNNSKTLIICFSLCLCRPFRPVANRVDLPVSSPVEFWVAHNSLSSAPAHSQKRIQISLSKIRSSYVKNKNPLHHQNGSRLLERIPIPNLEIHPVRPRCAKGFQRVPETLSSLEEGDSDRALGLSLDSFVQLRFSASPVCLIGLDKAGVCHTENFS</sequence>
<dbReference type="AlphaFoldDB" id="A0AAV6QSG7"/>
<comment type="caution">
    <text evidence="1">The sequence shown here is derived from an EMBL/GenBank/DDBJ whole genome shotgun (WGS) entry which is preliminary data.</text>
</comment>
<accession>A0AAV6QSG7</accession>
<evidence type="ECO:0000313" key="1">
    <source>
        <dbReference type="EMBL" id="KAG7495832.1"/>
    </source>
</evidence>
<gene>
    <name evidence="1" type="ORF">JOB18_006091</name>
</gene>
<reference evidence="1 2" key="1">
    <citation type="journal article" date="2021" name="Sci. Rep.">
        <title>Chromosome anchoring in Senegalese sole (Solea senegalensis) reveals sex-associated markers and genome rearrangements in flatfish.</title>
        <authorList>
            <person name="Guerrero-Cozar I."/>
            <person name="Gomez-Garrido J."/>
            <person name="Berbel C."/>
            <person name="Martinez-Blanch J.F."/>
            <person name="Alioto T."/>
            <person name="Claros M.G."/>
            <person name="Gagnaire P.A."/>
            <person name="Manchado M."/>
        </authorList>
    </citation>
    <scope>NUCLEOTIDE SEQUENCE [LARGE SCALE GENOMIC DNA]</scope>
    <source>
        <strain evidence="1">Sse05_10M</strain>
    </source>
</reference>
<proteinExistence type="predicted"/>
<dbReference type="Proteomes" id="UP000693946">
    <property type="component" value="Linkage Group LG3"/>
</dbReference>
<name>A0AAV6QSG7_SOLSE</name>
<organism evidence="1 2">
    <name type="scientific">Solea senegalensis</name>
    <name type="common">Senegalese sole</name>
    <dbReference type="NCBI Taxonomy" id="28829"/>
    <lineage>
        <taxon>Eukaryota</taxon>
        <taxon>Metazoa</taxon>
        <taxon>Chordata</taxon>
        <taxon>Craniata</taxon>
        <taxon>Vertebrata</taxon>
        <taxon>Euteleostomi</taxon>
        <taxon>Actinopterygii</taxon>
        <taxon>Neopterygii</taxon>
        <taxon>Teleostei</taxon>
        <taxon>Neoteleostei</taxon>
        <taxon>Acanthomorphata</taxon>
        <taxon>Carangaria</taxon>
        <taxon>Pleuronectiformes</taxon>
        <taxon>Pleuronectoidei</taxon>
        <taxon>Soleidae</taxon>
        <taxon>Solea</taxon>
    </lineage>
</organism>
<protein>
    <submittedName>
        <fullName evidence="1">Uncharacterized protein</fullName>
    </submittedName>
</protein>
<dbReference type="EMBL" id="JAGKHQ010000015">
    <property type="protein sequence ID" value="KAG7495832.1"/>
    <property type="molecule type" value="Genomic_DNA"/>
</dbReference>